<name>A0AAQ5Y4T8_AMPOC</name>
<dbReference type="GO" id="GO:0070652">
    <property type="term" value="C:HAUS complex"/>
    <property type="evidence" value="ECO:0007669"/>
    <property type="project" value="InterPro"/>
</dbReference>
<organism evidence="1 2">
    <name type="scientific">Amphiprion ocellaris</name>
    <name type="common">Clown anemonefish</name>
    <dbReference type="NCBI Taxonomy" id="80972"/>
    <lineage>
        <taxon>Eukaryota</taxon>
        <taxon>Metazoa</taxon>
        <taxon>Chordata</taxon>
        <taxon>Craniata</taxon>
        <taxon>Vertebrata</taxon>
        <taxon>Euteleostomi</taxon>
        <taxon>Actinopterygii</taxon>
        <taxon>Neopterygii</taxon>
        <taxon>Teleostei</taxon>
        <taxon>Neoteleostei</taxon>
        <taxon>Acanthomorphata</taxon>
        <taxon>Ovalentaria</taxon>
        <taxon>Pomacentridae</taxon>
        <taxon>Amphiprion</taxon>
    </lineage>
</organism>
<dbReference type="GO" id="GO:0007020">
    <property type="term" value="P:microtubule nucleation"/>
    <property type="evidence" value="ECO:0007669"/>
    <property type="project" value="TreeGrafter"/>
</dbReference>
<dbReference type="Ensembl" id="ENSAOCT00000068940.1">
    <property type="protein sequence ID" value="ENSAOCP00000048688.1"/>
    <property type="gene ID" value="ENSAOCG00000001403.2"/>
</dbReference>
<dbReference type="InterPro" id="IPR028346">
    <property type="entry name" value="HAUS2"/>
</dbReference>
<dbReference type="GO" id="GO:0051225">
    <property type="term" value="P:spindle assembly"/>
    <property type="evidence" value="ECO:0007669"/>
    <property type="project" value="InterPro"/>
</dbReference>
<dbReference type="GO" id="GO:1990498">
    <property type="term" value="C:mitotic spindle microtubule"/>
    <property type="evidence" value="ECO:0007669"/>
    <property type="project" value="TreeGrafter"/>
</dbReference>
<evidence type="ECO:0000313" key="2">
    <source>
        <dbReference type="Proteomes" id="UP001501940"/>
    </source>
</evidence>
<evidence type="ECO:0000313" key="1">
    <source>
        <dbReference type="Ensembl" id="ENSAOCP00000048688.1"/>
    </source>
</evidence>
<reference evidence="1" key="2">
    <citation type="submission" date="2025-08" db="UniProtKB">
        <authorList>
            <consortium name="Ensembl"/>
        </authorList>
    </citation>
    <scope>IDENTIFICATION</scope>
</reference>
<reference evidence="1" key="3">
    <citation type="submission" date="2025-09" db="UniProtKB">
        <authorList>
            <consortium name="Ensembl"/>
        </authorList>
    </citation>
    <scope>IDENTIFICATION</scope>
</reference>
<dbReference type="AlphaFoldDB" id="A0AAQ5Y4T8"/>
<keyword evidence="2" id="KW-1185">Reference proteome</keyword>
<dbReference type="RefSeq" id="XP_035814116.2">
    <property type="nucleotide sequence ID" value="XM_035958223.2"/>
</dbReference>
<dbReference type="GeneTree" id="ENSGT00390000004927"/>
<accession>A0AAQ5Y4T8</accession>
<evidence type="ECO:0008006" key="3">
    <source>
        <dbReference type="Google" id="ProtNLM"/>
    </source>
</evidence>
<dbReference type="GeneID" id="111583361"/>
<dbReference type="CTD" id="55142"/>
<dbReference type="Proteomes" id="UP001501940">
    <property type="component" value="Chromosome 20"/>
</dbReference>
<dbReference type="GO" id="GO:0007098">
    <property type="term" value="P:centrosome cycle"/>
    <property type="evidence" value="ECO:0007669"/>
    <property type="project" value="InterPro"/>
</dbReference>
<dbReference type="PRINTS" id="PR02088">
    <property type="entry name" value="HAUSAUGMINL2"/>
</dbReference>
<proteinExistence type="predicted"/>
<protein>
    <recommendedName>
        <fullName evidence="3">HAUS augmin-like complex subunit 2</fullName>
    </recommendedName>
</protein>
<sequence length="217" mass="24206">MDARREETAQMHRWALSPFSVTPAANLLSRCISVGAVSQEEIDSASSSQSPAFSPQVQEAEQRIAKQKQLDELQLQLELLRVDQQSADVAHSFHLAQRFQLLQMLSSHLQDVLKEQKRLRQRLMKPLAQTSVSLPAHLHRSVVDSVKLMMDFIETLEEKLSSAHSWTSTKECLSQLDSSITLLLAEAAEIETLSNQILRWKAVGSSQLSDPSSSSSS</sequence>
<dbReference type="GO" id="GO:0005813">
    <property type="term" value="C:centrosome"/>
    <property type="evidence" value="ECO:0007669"/>
    <property type="project" value="TreeGrafter"/>
</dbReference>
<dbReference type="PANTHER" id="PTHR16039">
    <property type="entry name" value="HAUS AUGMIN-LIKE COMPLEX SUBUNIT 2"/>
    <property type="match status" value="1"/>
</dbReference>
<dbReference type="Pfam" id="PF15003">
    <property type="entry name" value="HAUS2"/>
    <property type="match status" value="1"/>
</dbReference>
<reference evidence="1 2" key="1">
    <citation type="submission" date="2022-01" db="EMBL/GenBank/DDBJ databases">
        <title>A chromosome-scale genome assembly of the false clownfish, Amphiprion ocellaris.</title>
        <authorList>
            <person name="Ryu T."/>
        </authorList>
    </citation>
    <scope>NUCLEOTIDE SEQUENCE [LARGE SCALE GENOMIC DNA]</scope>
</reference>
<dbReference type="PANTHER" id="PTHR16039:SF1">
    <property type="entry name" value="HAUS AUGMIN-LIKE COMPLEX SUBUNIT 2"/>
    <property type="match status" value="1"/>
</dbReference>
<dbReference type="InterPro" id="IPR026242">
    <property type="entry name" value="HAUS2_metazoa"/>
</dbReference>